<evidence type="ECO:0000259" key="3">
    <source>
        <dbReference type="Pfam" id="PF13505"/>
    </source>
</evidence>
<dbReference type="InterPro" id="IPR011250">
    <property type="entry name" value="OMP/PagP_B-barrel"/>
</dbReference>
<name>Q3B641_CHLL3</name>
<evidence type="ECO:0000313" key="5">
    <source>
        <dbReference type="Proteomes" id="UP000002709"/>
    </source>
</evidence>
<dbReference type="Proteomes" id="UP000002709">
    <property type="component" value="Chromosome"/>
</dbReference>
<feature type="chain" id="PRO_5004224175" evidence="2">
    <location>
        <begin position="32"/>
        <end position="195"/>
    </location>
</feature>
<evidence type="ECO:0000256" key="1">
    <source>
        <dbReference type="ARBA" id="ARBA00022729"/>
    </source>
</evidence>
<dbReference type="InterPro" id="IPR027385">
    <property type="entry name" value="Beta-barrel_OMP"/>
</dbReference>
<keyword evidence="1 2" id="KW-0732">Signal</keyword>
<sequence>MKKGACIMKKFAAGTLFAVLALAGSGRLASAATPYATGSVGLAMLQDSDVEFAADRSYNTGYTLTGAVGLRSGEYRLEGELGYQENGIESSGDDVSILSFLGNGYIDFEMASSSFTPYLTAGFGLASVDDSSGPGSVDDTVFAWQLGAGVGYRFADNMLVDVRYRYLGTGDPELAGGREYSIDTHNFMVGLRVEF</sequence>
<organism evidence="4 5">
    <name type="scientific">Chlorobium luteolum (strain DSM 273 / BCRC 81028 / 2530)</name>
    <name type="common">Pelodictyon luteolum</name>
    <dbReference type="NCBI Taxonomy" id="319225"/>
    <lineage>
        <taxon>Bacteria</taxon>
        <taxon>Pseudomonadati</taxon>
        <taxon>Chlorobiota</taxon>
        <taxon>Chlorobiia</taxon>
        <taxon>Chlorobiales</taxon>
        <taxon>Chlorobiaceae</taxon>
        <taxon>Chlorobium/Pelodictyon group</taxon>
        <taxon>Pelodictyon</taxon>
    </lineage>
</organism>
<evidence type="ECO:0000313" key="4">
    <source>
        <dbReference type="EMBL" id="ABB23190.1"/>
    </source>
</evidence>
<dbReference type="Gene3D" id="2.40.160.20">
    <property type="match status" value="1"/>
</dbReference>
<dbReference type="AlphaFoldDB" id="Q3B641"/>
<dbReference type="STRING" id="319225.Plut_0302"/>
<accession>Q3B641</accession>
<feature type="signal peptide" evidence="2">
    <location>
        <begin position="1"/>
        <end position="31"/>
    </location>
</feature>
<dbReference type="SUPFAM" id="SSF56925">
    <property type="entry name" value="OMPA-like"/>
    <property type="match status" value="1"/>
</dbReference>
<protein>
    <submittedName>
        <fullName evidence="4">Outer surface protein, putative</fullName>
    </submittedName>
</protein>
<feature type="domain" description="Outer membrane protein beta-barrel" evidence="3">
    <location>
        <begin position="16"/>
        <end position="195"/>
    </location>
</feature>
<proteinExistence type="predicted"/>
<gene>
    <name evidence="4" type="ordered locus">Plut_0302</name>
</gene>
<dbReference type="HOGENOM" id="CLU_057473_3_1_10"/>
<dbReference type="eggNOG" id="COG3637">
    <property type="taxonomic scope" value="Bacteria"/>
</dbReference>
<dbReference type="EMBL" id="CP000096">
    <property type="protein sequence ID" value="ABB23190.1"/>
    <property type="molecule type" value="Genomic_DNA"/>
</dbReference>
<dbReference type="Pfam" id="PF13505">
    <property type="entry name" value="OMP_b-brl"/>
    <property type="match status" value="1"/>
</dbReference>
<reference evidence="5" key="1">
    <citation type="submission" date="2005-08" db="EMBL/GenBank/DDBJ databases">
        <title>Complete sequence of Pelodictyon luteolum DSM 273.</title>
        <authorList>
            <consortium name="US DOE Joint Genome Institute"/>
            <person name="Copeland A."/>
            <person name="Lucas S."/>
            <person name="Lapidus A."/>
            <person name="Barry K."/>
            <person name="Detter J.C."/>
            <person name="Glavina T."/>
            <person name="Hammon N."/>
            <person name="Israni S."/>
            <person name="Pitluck S."/>
            <person name="Bryant D."/>
            <person name="Schmutz J."/>
            <person name="Larimer F."/>
            <person name="Land M."/>
            <person name="Kyrpides N."/>
            <person name="Ivanova N."/>
            <person name="Richardson P."/>
        </authorList>
    </citation>
    <scope>NUCLEOTIDE SEQUENCE [LARGE SCALE GENOMIC DNA]</scope>
    <source>
        <strain evidence="5">DSM 273 / BCRC 81028 / 2530</strain>
    </source>
</reference>
<dbReference type="KEGG" id="plt:Plut_0302"/>
<evidence type="ECO:0000256" key="2">
    <source>
        <dbReference type="SAM" id="SignalP"/>
    </source>
</evidence>
<keyword evidence="5" id="KW-1185">Reference proteome</keyword>